<name>A0ABT3QUG2_9HYPH</name>
<protein>
    <submittedName>
        <fullName evidence="1">DUF3277 family protein</fullName>
    </submittedName>
</protein>
<proteinExistence type="predicted"/>
<comment type="caution">
    <text evidence="1">The sequence shown here is derived from an EMBL/GenBank/DDBJ whole genome shotgun (WGS) entry which is preliminary data.</text>
</comment>
<accession>A0ABT3QUG2</accession>
<organism evidence="1 2">
    <name type="scientific">Ochrobactrum chromiisoli</name>
    <dbReference type="NCBI Taxonomy" id="2993941"/>
    <lineage>
        <taxon>Bacteria</taxon>
        <taxon>Pseudomonadati</taxon>
        <taxon>Pseudomonadota</taxon>
        <taxon>Alphaproteobacteria</taxon>
        <taxon>Hyphomicrobiales</taxon>
        <taxon>Brucellaceae</taxon>
        <taxon>Brucella/Ochrobactrum group</taxon>
        <taxon>Ochrobactrum</taxon>
    </lineage>
</organism>
<dbReference type="RefSeq" id="WP_265986981.1">
    <property type="nucleotide sequence ID" value="NZ_JAPHAV010000023.1"/>
</dbReference>
<dbReference type="InterPro" id="IPR021695">
    <property type="entry name" value="Phage_KPP10_Orf10"/>
</dbReference>
<dbReference type="Pfam" id="PF11681">
    <property type="entry name" value="Phage_Tube_PhiTE"/>
    <property type="match status" value="1"/>
</dbReference>
<keyword evidence="2" id="KW-1185">Reference proteome</keyword>
<evidence type="ECO:0000313" key="1">
    <source>
        <dbReference type="EMBL" id="MCX2699256.1"/>
    </source>
</evidence>
<evidence type="ECO:0000313" key="2">
    <source>
        <dbReference type="Proteomes" id="UP001301216"/>
    </source>
</evidence>
<gene>
    <name evidence="1" type="ORF">OPR82_21360</name>
</gene>
<reference evidence="1 2" key="1">
    <citation type="submission" date="2022-11" db="EMBL/GenBank/DDBJ databases">
        <title>Brucella sp. YY2X, whole genome shotgun sequencing project.</title>
        <authorList>
            <person name="Yang Y."/>
        </authorList>
    </citation>
    <scope>NUCLEOTIDE SEQUENCE [LARGE SCALE GENOMIC DNA]</scope>
    <source>
        <strain evidence="1 2">YY2X</strain>
    </source>
</reference>
<dbReference type="Proteomes" id="UP001301216">
    <property type="component" value="Unassembled WGS sequence"/>
</dbReference>
<dbReference type="EMBL" id="JAPHAV010000023">
    <property type="protein sequence ID" value="MCX2699256.1"/>
    <property type="molecule type" value="Genomic_DNA"/>
</dbReference>
<sequence>MSTYSFIDVVASLSGPGGVVQLGYGAASAEEGISIDMVEDKNTMMIGAGGEGQHNLHAGRAGTITIACLKVSPTNQQMMALYNYQQQSSARWGQNVLTLRNTATGDSITAVQGAFKKLPKNTFSKDGPMMEWALDFVKVDQMLGSGTPALLP</sequence>